<keyword evidence="3" id="KW-1185">Reference proteome</keyword>
<proteinExistence type="predicted"/>
<evidence type="ECO:0000256" key="1">
    <source>
        <dbReference type="SAM" id="MobiDB-lite"/>
    </source>
</evidence>
<reference evidence="2" key="2">
    <citation type="submission" date="2015-06" db="UniProtKB">
        <authorList>
            <consortium name="EnsemblPlants"/>
        </authorList>
    </citation>
    <scope>IDENTIFICATION</scope>
</reference>
<feature type="region of interest" description="Disordered" evidence="1">
    <location>
        <begin position="1"/>
        <end position="98"/>
    </location>
</feature>
<dbReference type="EnsemblPlants" id="ORUFI12G09970.1">
    <property type="protein sequence ID" value="ORUFI12G09970.1"/>
    <property type="gene ID" value="ORUFI12G09970"/>
</dbReference>
<reference evidence="3" key="1">
    <citation type="submission" date="2013-06" db="EMBL/GenBank/DDBJ databases">
        <authorList>
            <person name="Zhao Q."/>
        </authorList>
    </citation>
    <scope>NUCLEOTIDE SEQUENCE</scope>
    <source>
        <strain evidence="3">cv. W1943</strain>
    </source>
</reference>
<feature type="region of interest" description="Disordered" evidence="1">
    <location>
        <begin position="175"/>
        <end position="264"/>
    </location>
</feature>
<feature type="compositionally biased region" description="Polar residues" evidence="1">
    <location>
        <begin position="177"/>
        <end position="191"/>
    </location>
</feature>
<feature type="compositionally biased region" description="Low complexity" evidence="1">
    <location>
        <begin position="21"/>
        <end position="31"/>
    </location>
</feature>
<dbReference type="Gramene" id="ORUFI12G09970.1">
    <property type="protein sequence ID" value="ORUFI12G09970.1"/>
    <property type="gene ID" value="ORUFI12G09970"/>
</dbReference>
<evidence type="ECO:0000313" key="3">
    <source>
        <dbReference type="Proteomes" id="UP000008022"/>
    </source>
</evidence>
<feature type="compositionally biased region" description="Polar residues" evidence="1">
    <location>
        <begin position="200"/>
        <end position="211"/>
    </location>
</feature>
<dbReference type="AlphaFoldDB" id="A0A0E0RG50"/>
<organism evidence="2 3">
    <name type="scientific">Oryza rufipogon</name>
    <name type="common">Brownbeard rice</name>
    <name type="synonym">Asian wild rice</name>
    <dbReference type="NCBI Taxonomy" id="4529"/>
    <lineage>
        <taxon>Eukaryota</taxon>
        <taxon>Viridiplantae</taxon>
        <taxon>Streptophyta</taxon>
        <taxon>Embryophyta</taxon>
        <taxon>Tracheophyta</taxon>
        <taxon>Spermatophyta</taxon>
        <taxon>Magnoliopsida</taxon>
        <taxon>Liliopsida</taxon>
        <taxon>Poales</taxon>
        <taxon>Poaceae</taxon>
        <taxon>BOP clade</taxon>
        <taxon>Oryzoideae</taxon>
        <taxon>Oryzeae</taxon>
        <taxon>Oryzinae</taxon>
        <taxon>Oryza</taxon>
    </lineage>
</organism>
<dbReference type="HOGENOM" id="CLU_1013322_0_0_1"/>
<evidence type="ECO:0000313" key="2">
    <source>
        <dbReference type="EnsemblPlants" id="ORUFI12G09970.1"/>
    </source>
</evidence>
<feature type="compositionally biased region" description="Basic residues" evidence="1">
    <location>
        <begin position="8"/>
        <end position="20"/>
    </location>
</feature>
<name>A0A0E0RG50_ORYRU</name>
<protein>
    <submittedName>
        <fullName evidence="2">Uncharacterized protein</fullName>
    </submittedName>
</protein>
<accession>A0A0E0RG50</accession>
<sequence length="275" mass="29022">MCVPTAHPNRRPLSIRRRSSRSAAESEGLASPRCRPPRFVVASPPIVPPRAHARNSASPSPPASRTPPRRGDSLPPPSFPSYLIHRRPHRGGSPPPTVGHCVREDAASAEVLVPSLRLYLVATFASPRVESLRANNENHPCPSACLISTAIHRCPSPLLVARLGCLLPSSAPPPISTARTPSPALSTNSRISDSHKVKRVTSSGTNQTTPARTPAAHLLPSPGNKLATAAHQGTGHRASLAAQHLRPPPPEAAGGGRARGSRPEELLHCWRSSAG</sequence>
<dbReference type="Proteomes" id="UP000008022">
    <property type="component" value="Unassembled WGS sequence"/>
</dbReference>